<proteinExistence type="predicted"/>
<evidence type="ECO:0000256" key="2">
    <source>
        <dbReference type="ARBA" id="ARBA00022475"/>
    </source>
</evidence>
<evidence type="ECO:0000256" key="5">
    <source>
        <dbReference type="ARBA" id="ARBA00023136"/>
    </source>
</evidence>
<keyword evidence="4 6" id="KW-1133">Transmembrane helix</keyword>
<dbReference type="GO" id="GO:0005886">
    <property type="term" value="C:plasma membrane"/>
    <property type="evidence" value="ECO:0007669"/>
    <property type="project" value="UniProtKB-SubCell"/>
</dbReference>
<dbReference type="PANTHER" id="PTHR30619">
    <property type="entry name" value="DNA INTERNALIZATION/COMPETENCE PROTEIN COMEC/REC2"/>
    <property type="match status" value="1"/>
</dbReference>
<gene>
    <name evidence="9" type="ORF">A3C92_00705</name>
</gene>
<comment type="caution">
    <text evidence="9">The sequence shown here is derived from an EMBL/GenBank/DDBJ whole genome shotgun (WGS) entry which is preliminary data.</text>
</comment>
<dbReference type="InterPro" id="IPR004477">
    <property type="entry name" value="ComEC_N"/>
</dbReference>
<evidence type="ECO:0000256" key="6">
    <source>
        <dbReference type="SAM" id="Phobius"/>
    </source>
</evidence>
<evidence type="ECO:0000256" key="1">
    <source>
        <dbReference type="ARBA" id="ARBA00004651"/>
    </source>
</evidence>
<dbReference type="EMBL" id="MHQN01000031">
    <property type="protein sequence ID" value="OHA02762.1"/>
    <property type="molecule type" value="Genomic_DNA"/>
</dbReference>
<reference evidence="9 10" key="1">
    <citation type="journal article" date="2016" name="Nat. Commun.">
        <title>Thousands of microbial genomes shed light on interconnected biogeochemical processes in an aquifer system.</title>
        <authorList>
            <person name="Anantharaman K."/>
            <person name="Brown C.T."/>
            <person name="Hug L.A."/>
            <person name="Sharon I."/>
            <person name="Castelle C.J."/>
            <person name="Probst A.J."/>
            <person name="Thomas B.C."/>
            <person name="Singh A."/>
            <person name="Wilkins M.J."/>
            <person name="Karaoz U."/>
            <person name="Brodie E.L."/>
            <person name="Williams K.H."/>
            <person name="Hubbard S.S."/>
            <person name="Banfield J.F."/>
        </authorList>
    </citation>
    <scope>NUCLEOTIDE SEQUENCE [LARGE SCALE GENOMIC DNA]</scope>
</reference>
<organism evidence="9 10">
    <name type="scientific">Candidatus Sungbacteria bacterium RIFCSPHIGHO2_02_FULL_53_17</name>
    <dbReference type="NCBI Taxonomy" id="1802275"/>
    <lineage>
        <taxon>Bacteria</taxon>
        <taxon>Candidatus Sungiibacteriota</taxon>
    </lineage>
</organism>
<feature type="domain" description="ComEC/Rec2-related protein" evidence="7">
    <location>
        <begin position="217"/>
        <end position="487"/>
    </location>
</feature>
<feature type="transmembrane region" description="Helical" evidence="6">
    <location>
        <begin position="53"/>
        <end position="70"/>
    </location>
</feature>
<protein>
    <recommendedName>
        <fullName evidence="11">ComEC/Rec2-related protein domain-containing protein</fullName>
    </recommendedName>
</protein>
<evidence type="ECO:0000256" key="3">
    <source>
        <dbReference type="ARBA" id="ARBA00022692"/>
    </source>
</evidence>
<keyword evidence="3 6" id="KW-0812">Transmembrane</keyword>
<dbReference type="PANTHER" id="PTHR30619:SF7">
    <property type="entry name" value="BETA-LACTAMASE DOMAIN PROTEIN"/>
    <property type="match status" value="1"/>
</dbReference>
<sequence>MTKSRIFLWGLTAFCAGVGVRSFAVVPHMAIWILGLAAVIGFVIGVRRRQEKVWFLGLCAAALLAGVFRFDMVERVRPKVAAWQGRNVQAEGVVWAEPRRGETTHRVKIKTNMIDGVLLDEPFFILTTVRPYPAYRIGDRVRVRGVIEKPENFSDFDYISYLARDGIFAVMAFPQAEKTGEDTAWRLTVVLARVKDALESKIENALPEPHAAFMKGLLLGERASLPENVIENFKIAGVSHIVALSGYNITIVGRSLMNILLMLTVPFFMSFWIAIGAIFLFVLMTGAAASVVRAAIMGVLVLVAKKEGRSYHMTNALAFAAAVMVFQNPYILRFDTGFQLSFLATAGLVYLSPHVERRVHRALPAKEEGAPMVPVLRKVFIETMSAQLMVLPLLVWLFGSVSLISPVANIAVLVAVPYAMGAGFSAAMLGFASSLLGAVAGWGAWAILEYQLRAIALFARIPFASVEIGAWIAIPLCALYGIMLYKIWKSSQNTRA</sequence>
<evidence type="ECO:0000259" key="7">
    <source>
        <dbReference type="Pfam" id="PF03772"/>
    </source>
</evidence>
<dbReference type="Pfam" id="PF13567">
    <property type="entry name" value="DUF4131"/>
    <property type="match status" value="1"/>
</dbReference>
<comment type="subcellular location">
    <subcellularLocation>
        <location evidence="1">Cell membrane</location>
        <topology evidence="1">Multi-pass membrane protein</topology>
    </subcellularLocation>
</comment>
<feature type="transmembrane region" description="Helical" evidence="6">
    <location>
        <begin position="316"/>
        <end position="332"/>
    </location>
</feature>
<dbReference type="AlphaFoldDB" id="A0A1G2KVW7"/>
<dbReference type="InterPro" id="IPR025405">
    <property type="entry name" value="DUF4131"/>
</dbReference>
<evidence type="ECO:0000313" key="9">
    <source>
        <dbReference type="EMBL" id="OHA02762.1"/>
    </source>
</evidence>
<feature type="transmembrane region" description="Helical" evidence="6">
    <location>
        <begin position="29"/>
        <end position="47"/>
    </location>
</feature>
<evidence type="ECO:0000313" key="10">
    <source>
        <dbReference type="Proteomes" id="UP000177177"/>
    </source>
</evidence>
<feature type="domain" description="DUF4131" evidence="8">
    <location>
        <begin position="31"/>
        <end position="178"/>
    </location>
</feature>
<keyword evidence="2" id="KW-1003">Cell membrane</keyword>
<feature type="transmembrane region" description="Helical" evidence="6">
    <location>
        <begin position="468"/>
        <end position="488"/>
    </location>
</feature>
<evidence type="ECO:0000259" key="8">
    <source>
        <dbReference type="Pfam" id="PF13567"/>
    </source>
</evidence>
<feature type="transmembrane region" description="Helical" evidence="6">
    <location>
        <begin position="6"/>
        <end position="24"/>
    </location>
</feature>
<accession>A0A1G2KVW7</accession>
<feature type="transmembrane region" description="Helical" evidence="6">
    <location>
        <begin position="393"/>
        <end position="416"/>
    </location>
</feature>
<dbReference type="InterPro" id="IPR052159">
    <property type="entry name" value="Competence_DNA_uptake"/>
</dbReference>
<dbReference type="Pfam" id="PF03772">
    <property type="entry name" value="Competence"/>
    <property type="match status" value="1"/>
</dbReference>
<evidence type="ECO:0000256" key="4">
    <source>
        <dbReference type="ARBA" id="ARBA00022989"/>
    </source>
</evidence>
<keyword evidence="5 6" id="KW-0472">Membrane</keyword>
<feature type="transmembrane region" description="Helical" evidence="6">
    <location>
        <begin position="428"/>
        <end position="448"/>
    </location>
</feature>
<dbReference type="Proteomes" id="UP000177177">
    <property type="component" value="Unassembled WGS sequence"/>
</dbReference>
<name>A0A1G2KVW7_9BACT</name>
<dbReference type="NCBIfam" id="TIGR00360">
    <property type="entry name" value="ComEC_N-term"/>
    <property type="match status" value="1"/>
</dbReference>
<evidence type="ECO:0008006" key="11">
    <source>
        <dbReference type="Google" id="ProtNLM"/>
    </source>
</evidence>
<feature type="transmembrane region" description="Helical" evidence="6">
    <location>
        <begin position="259"/>
        <end position="281"/>
    </location>
</feature>